<comment type="caution">
    <text evidence="2">The sequence shown here is derived from an EMBL/GenBank/DDBJ whole genome shotgun (WGS) entry which is preliminary data.</text>
</comment>
<proteinExistence type="predicted"/>
<reference evidence="2" key="1">
    <citation type="journal article" date="2020" name="bioRxiv">
        <title>Chromosome-level reference genome of the European wasp spider Argiope bruennichi: a resource for studies on range expansion and evolutionary adaptation.</title>
        <authorList>
            <person name="Sheffer M.M."/>
            <person name="Hoppe A."/>
            <person name="Krehenwinkel H."/>
            <person name="Uhl G."/>
            <person name="Kuss A.W."/>
            <person name="Jensen L."/>
            <person name="Jensen C."/>
            <person name="Gillespie R.G."/>
            <person name="Hoff K.J."/>
            <person name="Prost S."/>
        </authorList>
    </citation>
    <scope>NUCLEOTIDE SEQUENCE</scope>
</reference>
<evidence type="ECO:0000313" key="2">
    <source>
        <dbReference type="EMBL" id="KAF8793032.1"/>
    </source>
</evidence>
<accession>A0A8T0FR02</accession>
<dbReference type="AlphaFoldDB" id="A0A8T0FR02"/>
<dbReference type="CDD" id="cd00590">
    <property type="entry name" value="RRM_SF"/>
    <property type="match status" value="1"/>
</dbReference>
<evidence type="ECO:0000256" key="1">
    <source>
        <dbReference type="SAM" id="Coils"/>
    </source>
</evidence>
<organism evidence="2 3">
    <name type="scientific">Argiope bruennichi</name>
    <name type="common">Wasp spider</name>
    <name type="synonym">Aranea bruennichi</name>
    <dbReference type="NCBI Taxonomy" id="94029"/>
    <lineage>
        <taxon>Eukaryota</taxon>
        <taxon>Metazoa</taxon>
        <taxon>Ecdysozoa</taxon>
        <taxon>Arthropoda</taxon>
        <taxon>Chelicerata</taxon>
        <taxon>Arachnida</taxon>
        <taxon>Araneae</taxon>
        <taxon>Araneomorphae</taxon>
        <taxon>Entelegynae</taxon>
        <taxon>Araneoidea</taxon>
        <taxon>Araneidae</taxon>
        <taxon>Argiope</taxon>
    </lineage>
</organism>
<evidence type="ECO:0008006" key="4">
    <source>
        <dbReference type="Google" id="ProtNLM"/>
    </source>
</evidence>
<gene>
    <name evidence="2" type="ORF">HNY73_004561</name>
</gene>
<protein>
    <recommendedName>
        <fullName evidence="4">CCHC-type domain-containing protein</fullName>
    </recommendedName>
</protein>
<reference evidence="2" key="2">
    <citation type="submission" date="2020-06" db="EMBL/GenBank/DDBJ databases">
        <authorList>
            <person name="Sheffer M."/>
        </authorList>
    </citation>
    <scope>NUCLEOTIDE SEQUENCE</scope>
</reference>
<keyword evidence="1" id="KW-0175">Coiled coil</keyword>
<sequence length="804" mass="91894">MWSIHKVGIPALSPTCSSPAVIQDFVTASYCSQNSQEVFELRIFDEFVQESIGVENLDFFGRLAYPNQWQIRLTDPETRERLIRTGRTRIKNRSCWMYPLNQQEIRGFVYWLPNSVTNDQLTEHLKLYGEVLFVESEERIVKDRRIQSDTRYYGLLLPHGTIKDDLPHFLKINGFLCLVVVRGRKPACFHCKEVGHRRAECLQYKAKLISYCCRDPNSAPPRLKPRGRRHIQAETEIREETGSNDVSSTDDIPCLEKQVSIDEETIEQHSLSELEDLEVITEVLEEAVSSTERDLEENSVQFEDRAKTYLDSSAASLPETKIQTQDIFEMMQQIQRKTSEALQQSLQSFENEIVGTFTRGTLFAQKGDRSAETEAVDSRLNLDQEVCNEELEQQTEEIWVPEEISTQVKISGEDFDVDTNIKETKGDGMEKALPTRRQDIITTIEEICKYPSEIAKDVETKESTAVDLVSVSDTRSVLLMLEKTKQTAVEILEGTFKKLAEFTKSNEVAEILSEDSAAGTDKKLIKDEMHPHILMLKQAKQTATEYFGNTFKKLKEEITSLSFELAGDQSGRDVSLTKDDIQFAYQMLEQTKETVEETLENTFRRLENEIIKVTESDEMITEISPKSISPLKVSEDSRKSIAVLEQFKDVTDTGEYFSKEDMEIIVEDEDSKKESSVDKSQEETIRTEYDISAALSEFFKAIKISKQSEVSEQVSVTEKTVTESKELAMKVSKAAQEGIYKLQTNIRMIFDSSLAEGKSELLSETKTIMKQIESEVNQMAEEMKSKVKKDIEDIFASFKADIFK</sequence>
<dbReference type="Proteomes" id="UP000807504">
    <property type="component" value="Unassembled WGS sequence"/>
</dbReference>
<evidence type="ECO:0000313" key="3">
    <source>
        <dbReference type="Proteomes" id="UP000807504"/>
    </source>
</evidence>
<dbReference type="EMBL" id="JABXBU010000003">
    <property type="protein sequence ID" value="KAF8793032.1"/>
    <property type="molecule type" value="Genomic_DNA"/>
</dbReference>
<name>A0A8T0FR02_ARGBR</name>
<keyword evidence="3" id="KW-1185">Reference proteome</keyword>
<feature type="coiled-coil region" evidence="1">
    <location>
        <begin position="762"/>
        <end position="789"/>
    </location>
</feature>
<feature type="coiled-coil region" evidence="1">
    <location>
        <begin position="585"/>
        <end position="616"/>
    </location>
</feature>